<dbReference type="Pfam" id="PF08350">
    <property type="entry name" value="FilR1_middle"/>
    <property type="match status" value="1"/>
</dbReference>
<dbReference type="AlphaFoldDB" id="A0ABD5VDC5"/>
<dbReference type="Gene3D" id="2.60.120.200">
    <property type="match status" value="1"/>
</dbReference>
<dbReference type="EMBL" id="JBHSXN010000001">
    <property type="protein sequence ID" value="MFC6952047.1"/>
    <property type="molecule type" value="Genomic_DNA"/>
</dbReference>
<dbReference type="RefSeq" id="WP_336349044.1">
    <property type="nucleotide sequence ID" value="NZ_JAZAQL010000001.1"/>
</dbReference>
<dbReference type="SUPFAM" id="SSF49899">
    <property type="entry name" value="Concanavalin A-like lectins/glucanases"/>
    <property type="match status" value="1"/>
</dbReference>
<feature type="domain" description="LamG-like jellyroll fold" evidence="3">
    <location>
        <begin position="319"/>
        <end position="454"/>
    </location>
</feature>
<dbReference type="SUPFAM" id="SSF46785">
    <property type="entry name" value="Winged helix' DNA-binding domain"/>
    <property type="match status" value="1"/>
</dbReference>
<dbReference type="Pfam" id="PF13385">
    <property type="entry name" value="Laminin_G_3"/>
    <property type="match status" value="1"/>
</dbReference>
<dbReference type="Proteomes" id="UP001596395">
    <property type="component" value="Unassembled WGS sequence"/>
</dbReference>
<comment type="caution">
    <text evidence="4">The sequence shown here is derived from an EMBL/GenBank/DDBJ whole genome shotgun (WGS) entry which is preliminary data.</text>
</comment>
<protein>
    <submittedName>
        <fullName evidence="4">LamG-like jellyroll fold domain-containing protein</fullName>
    </submittedName>
</protein>
<gene>
    <name evidence="4" type="ORF">ACFQGB_04155</name>
</gene>
<dbReference type="InterPro" id="IPR006558">
    <property type="entry name" value="LamG-like"/>
</dbReference>
<evidence type="ECO:0000256" key="1">
    <source>
        <dbReference type="ARBA" id="ARBA00022729"/>
    </source>
</evidence>
<keyword evidence="2" id="KW-1015">Disulfide bond</keyword>
<dbReference type="Pfam" id="PF25213">
    <property type="entry name" value="HVO_A0261_N"/>
    <property type="match status" value="1"/>
</dbReference>
<dbReference type="InterPro" id="IPR036388">
    <property type="entry name" value="WH-like_DNA-bd_sf"/>
</dbReference>
<dbReference type="SMART" id="SM00560">
    <property type="entry name" value="LamGL"/>
    <property type="match status" value="1"/>
</dbReference>
<keyword evidence="5" id="KW-1185">Reference proteome</keyword>
<dbReference type="InterPro" id="IPR036390">
    <property type="entry name" value="WH_DNA-bd_sf"/>
</dbReference>
<organism evidence="4 5">
    <name type="scientific">Halorubellus litoreus</name>
    <dbReference type="NCBI Taxonomy" id="755308"/>
    <lineage>
        <taxon>Archaea</taxon>
        <taxon>Methanobacteriati</taxon>
        <taxon>Methanobacteriota</taxon>
        <taxon>Stenosarchaea group</taxon>
        <taxon>Halobacteria</taxon>
        <taxon>Halobacteriales</taxon>
        <taxon>Halorubellaceae</taxon>
        <taxon>Halorubellus</taxon>
    </lineage>
</organism>
<evidence type="ECO:0000259" key="3">
    <source>
        <dbReference type="SMART" id="SM00560"/>
    </source>
</evidence>
<dbReference type="InterPro" id="IPR057527">
    <property type="entry name" value="HVO_A0261-like_N"/>
</dbReference>
<evidence type="ECO:0000313" key="5">
    <source>
        <dbReference type="Proteomes" id="UP001596395"/>
    </source>
</evidence>
<accession>A0ABD5VDC5</accession>
<dbReference type="InterPro" id="IPR013561">
    <property type="entry name" value="FilR1_middle_dom"/>
</dbReference>
<proteinExistence type="predicted"/>
<keyword evidence="1" id="KW-0732">Signal</keyword>
<dbReference type="InterPro" id="IPR013320">
    <property type="entry name" value="ConA-like_dom_sf"/>
</dbReference>
<evidence type="ECO:0000256" key="2">
    <source>
        <dbReference type="ARBA" id="ARBA00023157"/>
    </source>
</evidence>
<evidence type="ECO:0000313" key="4">
    <source>
        <dbReference type="EMBL" id="MFC6952047.1"/>
    </source>
</evidence>
<sequence length="472" mass="50385">MPESVLEVAKRRADVLDLLRDGPFDKRMLVERVGSSRSTVDRATKELASKGLIRRLNGEFETTVTGVLALGIVHECERSATALERSAAALEPLWKEAPLSVDFLREADRALVGDVAGFDVRAGVRAAFERASSVRAIVPDVSSVEHLEVLYAQAVEGETAVELVCSEALFDALAASYSGWLHGMVVDGDASVATAAVPEFALFVSDLGTHRVAQLVVYDDGRPHAVLRNETEEALAWADDCVDACASRATDRTEDVRELPEASSFAGVDGSGPVLGERAAAATAPADLGEGEPASESLLGAGYAVDGGRLRTPAFGAAGAATVACWLRPTGSLSTWQVVAKWDELTLALRREQLLGRLYDRDADRSRAEVSVPASTLTVDAWQHVAYVVDGETACLYVDGELVGETADRYPVALDAIGAAVGYHYVDRDQGVHTPDFEGQLADVRFYDAALDHEDVERLHRTTAPSRGPASP</sequence>
<reference evidence="4 5" key="1">
    <citation type="journal article" date="2019" name="Int. J. Syst. Evol. Microbiol.">
        <title>The Global Catalogue of Microorganisms (GCM) 10K type strain sequencing project: providing services to taxonomists for standard genome sequencing and annotation.</title>
        <authorList>
            <consortium name="The Broad Institute Genomics Platform"/>
            <consortium name="The Broad Institute Genome Sequencing Center for Infectious Disease"/>
            <person name="Wu L."/>
            <person name="Ma J."/>
        </authorList>
    </citation>
    <scope>NUCLEOTIDE SEQUENCE [LARGE SCALE GENOMIC DNA]</scope>
    <source>
        <strain evidence="4 5">GX26</strain>
    </source>
</reference>
<name>A0ABD5VDC5_9EURY</name>
<dbReference type="Gene3D" id="1.10.10.10">
    <property type="entry name" value="Winged helix-like DNA-binding domain superfamily/Winged helix DNA-binding domain"/>
    <property type="match status" value="1"/>
</dbReference>